<evidence type="ECO:0000313" key="2">
    <source>
        <dbReference type="Proteomes" id="UP000070174"/>
    </source>
</evidence>
<name>A0A133PGP4_9FIRM</name>
<dbReference type="PATRIC" id="fig|54005.3.peg.1781"/>
<evidence type="ECO:0000313" key="1">
    <source>
        <dbReference type="EMBL" id="KXA27747.1"/>
    </source>
</evidence>
<gene>
    <name evidence="1" type="ORF">HMPREF3229_01818</name>
</gene>
<sequence>MRNLAVFDTGPGIVGLYEVHRDYLNYYVDDKFEYYGLYDREAVNERIEFLEKSFKKAKKIIVMDFDSIDYFKNSPRSFYGEEALKKNLKDKKILCLGSKLTCQEETLKIFTDSPVDYLDVPLLINGANDGVADDIMKIISDEYFKDFDFSKYQMIFLASSGLHLKKGFFINYFAKKVLEIEIYSNVDGILEDYTYKKENYIRDYFYVTGSKSGFYSRAEKYLRERGLLKEREFLNVSRLFKKV</sequence>
<dbReference type="AlphaFoldDB" id="A0A133PGP4"/>
<reference evidence="1 2" key="1">
    <citation type="submission" date="2016-01" db="EMBL/GenBank/DDBJ databases">
        <authorList>
            <person name="Oliw E.H."/>
        </authorList>
    </citation>
    <scope>NUCLEOTIDE SEQUENCE [LARGE SCALE GENOMIC DNA]</scope>
    <source>
        <strain evidence="1 2">CMW7756A</strain>
    </source>
</reference>
<dbReference type="Proteomes" id="UP000070174">
    <property type="component" value="Unassembled WGS sequence"/>
</dbReference>
<comment type="caution">
    <text evidence="1">The sequence shown here is derived from an EMBL/GenBank/DDBJ whole genome shotgun (WGS) entry which is preliminary data.</text>
</comment>
<dbReference type="EMBL" id="LRQE01000050">
    <property type="protein sequence ID" value="KXA27747.1"/>
    <property type="molecule type" value="Genomic_DNA"/>
</dbReference>
<organism evidence="1">
    <name type="scientific">Peptoniphilus harei</name>
    <dbReference type="NCBI Taxonomy" id="54005"/>
    <lineage>
        <taxon>Bacteria</taxon>
        <taxon>Bacillati</taxon>
        <taxon>Bacillota</taxon>
        <taxon>Tissierellia</taxon>
        <taxon>Tissierellales</taxon>
        <taxon>Peptoniphilaceae</taxon>
        <taxon>Peptoniphilus</taxon>
    </lineage>
</organism>
<proteinExistence type="predicted"/>
<accession>A0A133PGP4</accession>
<protein>
    <submittedName>
        <fullName evidence="1">Uncharacterized protein</fullName>
    </submittedName>
</protein>